<sequence length="445" mass="48312">MADNGTGIVSYPSLPMRPQKGDTQVEVVGTDSSGNRAVCTFTLRVIDAEAPVILCPADYVQKQVGGVEVQLLFRGEPLVLDNVDPPSDLVIKCDPPKGAIRGPGSHAVSVNATDRSGNVATCSFIVIVEACPSGGFRDCEDCPCICSDGFWQDLRGLENVPRNADFPAVCRACVQESTSARGSFHPSQCVCKEGFYFVPDLSKGADESEFFFWESGRCLPCPDNASCDGGMRSPPSRRLLSQQTEKGLNEDSATRRVLLPPPGPKSSTSSLLPLVMHARPVPDRDYSQIQAFPNSIILQCPTGGTCMPSENKAVYQLNGGKHTECKEGFTGPLCSECEHYRWGEQCELCEDPIRDSFRAVGLFLVVQIAIAAYTHLNIVPDDDQERTYLVLLRSLFNFVSLLAVLSGFELSNVVLPWWADLSALVPIDWIPSVADIVRLDCAVAV</sequence>
<evidence type="ECO:0000259" key="3">
    <source>
        <dbReference type="PROSITE" id="PS50825"/>
    </source>
</evidence>
<dbReference type="EMBL" id="CDMZ01004736">
    <property type="protein sequence ID" value="CEM50729.1"/>
    <property type="molecule type" value="Genomic_DNA"/>
</dbReference>
<organism evidence="4">
    <name type="scientific">Chromera velia CCMP2878</name>
    <dbReference type="NCBI Taxonomy" id="1169474"/>
    <lineage>
        <taxon>Eukaryota</taxon>
        <taxon>Sar</taxon>
        <taxon>Alveolata</taxon>
        <taxon>Colpodellida</taxon>
        <taxon>Chromeraceae</taxon>
        <taxon>Chromera</taxon>
    </lineage>
</organism>
<feature type="non-terminal residue" evidence="4">
    <location>
        <position position="445"/>
    </location>
</feature>
<accession>A0A0G4I1G1</accession>
<dbReference type="PROSITE" id="PS50825">
    <property type="entry name" value="HYR"/>
    <property type="match status" value="1"/>
</dbReference>
<evidence type="ECO:0000313" key="4">
    <source>
        <dbReference type="EMBL" id="CEM50729.1"/>
    </source>
</evidence>
<protein>
    <recommendedName>
        <fullName evidence="3">HYR domain-containing protein</fullName>
    </recommendedName>
</protein>
<keyword evidence="1" id="KW-0677">Repeat</keyword>
<feature type="region of interest" description="Disordered" evidence="2">
    <location>
        <begin position="229"/>
        <end position="270"/>
    </location>
</feature>
<reference evidence="4" key="1">
    <citation type="submission" date="2014-11" db="EMBL/GenBank/DDBJ databases">
        <authorList>
            <person name="Otto D Thomas"/>
            <person name="Naeem Raeece"/>
        </authorList>
    </citation>
    <scope>NUCLEOTIDE SEQUENCE</scope>
</reference>
<dbReference type="AlphaFoldDB" id="A0A0G4I1G1"/>
<name>A0A0G4I1G1_9ALVE</name>
<dbReference type="InterPro" id="IPR003410">
    <property type="entry name" value="HYR_dom"/>
</dbReference>
<proteinExistence type="predicted"/>
<feature type="domain" description="HYR" evidence="3">
    <location>
        <begin position="46"/>
        <end position="130"/>
    </location>
</feature>
<feature type="region of interest" description="Disordered" evidence="2">
    <location>
        <begin position="1"/>
        <end position="20"/>
    </location>
</feature>
<evidence type="ECO:0000256" key="2">
    <source>
        <dbReference type="SAM" id="MobiDB-lite"/>
    </source>
</evidence>
<dbReference type="PANTHER" id="PTHR24273:SF32">
    <property type="entry name" value="HYALIN"/>
    <property type="match status" value="1"/>
</dbReference>
<dbReference type="PANTHER" id="PTHR24273">
    <property type="entry name" value="FI04643P-RELATED"/>
    <property type="match status" value="1"/>
</dbReference>
<evidence type="ECO:0000256" key="1">
    <source>
        <dbReference type="ARBA" id="ARBA00022737"/>
    </source>
</evidence>
<gene>
    <name evidence="4" type="ORF">Cvel_34732</name>
</gene>
<dbReference type="Pfam" id="PF02494">
    <property type="entry name" value="HYR"/>
    <property type="match status" value="1"/>
</dbReference>